<dbReference type="Pfam" id="PF09346">
    <property type="entry name" value="SMI1_KNR4"/>
    <property type="match status" value="1"/>
</dbReference>
<evidence type="ECO:0000259" key="1">
    <source>
        <dbReference type="Pfam" id="PF09346"/>
    </source>
</evidence>
<evidence type="ECO:0000313" key="2">
    <source>
        <dbReference type="EMBL" id="TWF32647.1"/>
    </source>
</evidence>
<dbReference type="AlphaFoldDB" id="A0A561P3I5"/>
<comment type="caution">
    <text evidence="2">The sequence shown here is derived from an EMBL/GenBank/DDBJ whole genome shotgun (WGS) entry which is preliminary data.</text>
</comment>
<gene>
    <name evidence="2" type="ORF">FHW36_11424</name>
</gene>
<dbReference type="Gene3D" id="3.40.1580.10">
    <property type="entry name" value="SMI1/KNR4-like"/>
    <property type="match status" value="1"/>
</dbReference>
<feature type="domain" description="Knr4/Smi1-like" evidence="1">
    <location>
        <begin position="72"/>
        <end position="181"/>
    </location>
</feature>
<sequence>MLPVLIVQYEQPVGDTRYQTIRRKHIETLPPVVQHPKLITIKYQNPVNNMQPINDINDIANYLRSNGEDLVPCTEKEVAFLQTYFNVSFPQVYKEFLLVMGKGAGTYMRGTDVFYGQLLPLRDYARETLEEAKLDPLPCDAFVFWMHQGYIYAYFMTDGDENPPVTVLYESGEVIKFDNLFDFFKAELHLDGFVKL</sequence>
<dbReference type="InterPro" id="IPR018958">
    <property type="entry name" value="Knr4/Smi1-like_dom"/>
</dbReference>
<name>A0A561P3I5_9BACT</name>
<reference evidence="2 3" key="1">
    <citation type="submission" date="2019-06" db="EMBL/GenBank/DDBJ databases">
        <title>Sorghum-associated microbial communities from plants grown in Nebraska, USA.</title>
        <authorList>
            <person name="Schachtman D."/>
        </authorList>
    </citation>
    <scope>NUCLEOTIDE SEQUENCE [LARGE SCALE GENOMIC DNA]</scope>
    <source>
        <strain evidence="2 3">1209</strain>
    </source>
</reference>
<evidence type="ECO:0000313" key="3">
    <source>
        <dbReference type="Proteomes" id="UP000320811"/>
    </source>
</evidence>
<dbReference type="EMBL" id="VIWO01000014">
    <property type="protein sequence ID" value="TWF32647.1"/>
    <property type="molecule type" value="Genomic_DNA"/>
</dbReference>
<accession>A0A561P3I5</accession>
<protein>
    <submittedName>
        <fullName evidence="2">SUKH superfamily protein</fullName>
    </submittedName>
</protein>
<keyword evidence="3" id="KW-1185">Reference proteome</keyword>
<dbReference type="SUPFAM" id="SSF160631">
    <property type="entry name" value="SMI1/KNR4-like"/>
    <property type="match status" value="1"/>
</dbReference>
<proteinExistence type="predicted"/>
<dbReference type="InterPro" id="IPR037883">
    <property type="entry name" value="Knr4/Smi1-like_sf"/>
</dbReference>
<dbReference type="Proteomes" id="UP000320811">
    <property type="component" value="Unassembled WGS sequence"/>
</dbReference>
<organism evidence="2 3">
    <name type="scientific">Chitinophaga polysaccharea</name>
    <dbReference type="NCBI Taxonomy" id="1293035"/>
    <lineage>
        <taxon>Bacteria</taxon>
        <taxon>Pseudomonadati</taxon>
        <taxon>Bacteroidota</taxon>
        <taxon>Chitinophagia</taxon>
        <taxon>Chitinophagales</taxon>
        <taxon>Chitinophagaceae</taxon>
        <taxon>Chitinophaga</taxon>
    </lineage>
</organism>